<gene>
    <name evidence="3" type="ORF">CR513_17562</name>
</gene>
<proteinExistence type="predicted"/>
<keyword evidence="4" id="KW-1185">Reference proteome</keyword>
<reference evidence="3" key="1">
    <citation type="submission" date="2018-05" db="EMBL/GenBank/DDBJ databases">
        <title>Draft genome of Mucuna pruriens seed.</title>
        <authorList>
            <person name="Nnadi N.E."/>
            <person name="Vos R."/>
            <person name="Hasami M.H."/>
            <person name="Devisetty U.K."/>
            <person name="Aguiy J.C."/>
        </authorList>
    </citation>
    <scope>NUCLEOTIDE SEQUENCE [LARGE SCALE GENOMIC DNA]</scope>
    <source>
        <strain evidence="3">JCA_2017</strain>
    </source>
</reference>
<accession>A0A371H9A3</accession>
<dbReference type="Pfam" id="PF04195">
    <property type="entry name" value="Transposase_28"/>
    <property type="match status" value="1"/>
</dbReference>
<feature type="non-terminal residue" evidence="3">
    <location>
        <position position="1"/>
    </location>
</feature>
<dbReference type="InterPro" id="IPR007321">
    <property type="entry name" value="Transposase_28"/>
</dbReference>
<evidence type="ECO:0000313" key="4">
    <source>
        <dbReference type="Proteomes" id="UP000257109"/>
    </source>
</evidence>
<name>A0A371H9A3_MUCPR</name>
<feature type="region of interest" description="Disordered" evidence="1">
    <location>
        <begin position="362"/>
        <end position="408"/>
    </location>
</feature>
<feature type="compositionally biased region" description="Polar residues" evidence="1">
    <location>
        <begin position="113"/>
        <end position="144"/>
    </location>
</feature>
<organism evidence="3 4">
    <name type="scientific">Mucuna pruriens</name>
    <name type="common">Velvet bean</name>
    <name type="synonym">Dolichos pruriens</name>
    <dbReference type="NCBI Taxonomy" id="157652"/>
    <lineage>
        <taxon>Eukaryota</taxon>
        <taxon>Viridiplantae</taxon>
        <taxon>Streptophyta</taxon>
        <taxon>Embryophyta</taxon>
        <taxon>Tracheophyta</taxon>
        <taxon>Spermatophyta</taxon>
        <taxon>Magnoliopsida</taxon>
        <taxon>eudicotyledons</taxon>
        <taxon>Gunneridae</taxon>
        <taxon>Pentapetalae</taxon>
        <taxon>rosids</taxon>
        <taxon>fabids</taxon>
        <taxon>Fabales</taxon>
        <taxon>Fabaceae</taxon>
        <taxon>Papilionoideae</taxon>
        <taxon>50 kb inversion clade</taxon>
        <taxon>NPAAA clade</taxon>
        <taxon>indigoferoid/millettioid clade</taxon>
        <taxon>Phaseoleae</taxon>
        <taxon>Mucuna</taxon>
    </lineage>
</organism>
<dbReference type="Proteomes" id="UP000257109">
    <property type="component" value="Unassembled WGS sequence"/>
</dbReference>
<sequence>MSETKWSRNTGILICQARNVLALGRYSMSDAGCPYPRIVHHVDVRGIASRSSRPTNTQPLKLLSIGHKFKSQSIGAHESLLILLFSACRESTTSQALGLYLTLAYFVARSPSNGTSGSFAQGNQSSYRPTSKTYSSAWGNQSPRGATPEASEEIPFKIWFREVESSDSSMESSSWIDSTVLKSSRYVEVSPCHPDEMVNEWPSEGTFFHFYDTLPRKLGIKLPFTQFEWSMLRALNITPTQLHSNSWAFVRALKVLCEDMGRVPSLSVFFWFFSLLRAEKLPLIRLGSISWLIILGIPSFLHIGPTNLLSQSQLIGTTWRNERKSYTAQALRGLKKKASQLSTSSEVEVATQASPLVVAVQPEPSSPIEKDVRAPSTVILNSPEGSPIQTDADRDGGGKRAVEGTMED</sequence>
<evidence type="ECO:0000313" key="3">
    <source>
        <dbReference type="EMBL" id="RDX99387.1"/>
    </source>
</evidence>
<comment type="caution">
    <text evidence="3">The sequence shown here is derived from an EMBL/GenBank/DDBJ whole genome shotgun (WGS) entry which is preliminary data.</text>
</comment>
<protein>
    <recommendedName>
        <fullName evidence="2">Transposase (putative) gypsy type domain-containing protein</fullName>
    </recommendedName>
</protein>
<dbReference type="EMBL" id="QJKJ01003238">
    <property type="protein sequence ID" value="RDX99387.1"/>
    <property type="molecule type" value="Genomic_DNA"/>
</dbReference>
<feature type="region of interest" description="Disordered" evidence="1">
    <location>
        <begin position="113"/>
        <end position="150"/>
    </location>
</feature>
<evidence type="ECO:0000256" key="1">
    <source>
        <dbReference type="SAM" id="MobiDB-lite"/>
    </source>
</evidence>
<evidence type="ECO:0000259" key="2">
    <source>
        <dbReference type="Pfam" id="PF04195"/>
    </source>
</evidence>
<feature type="domain" description="Transposase (putative) gypsy type" evidence="2">
    <location>
        <begin position="219"/>
        <end position="275"/>
    </location>
</feature>
<feature type="compositionally biased region" description="Basic and acidic residues" evidence="1">
    <location>
        <begin position="391"/>
        <end position="402"/>
    </location>
</feature>
<dbReference type="AlphaFoldDB" id="A0A371H9A3"/>
<feature type="compositionally biased region" description="Polar residues" evidence="1">
    <location>
        <begin position="378"/>
        <end position="389"/>
    </location>
</feature>